<evidence type="ECO:0000259" key="6">
    <source>
        <dbReference type="Pfam" id="PF00933"/>
    </source>
</evidence>
<dbReference type="InterPro" id="IPR050226">
    <property type="entry name" value="NagZ_Beta-hexosaminidase"/>
</dbReference>
<dbReference type="Pfam" id="PF00933">
    <property type="entry name" value="Glyco_hydro_3"/>
    <property type="match status" value="1"/>
</dbReference>
<dbReference type="Gene3D" id="3.20.20.300">
    <property type="entry name" value="Glycoside hydrolase, family 3, N-terminal domain"/>
    <property type="match status" value="1"/>
</dbReference>
<dbReference type="InterPro" id="IPR019800">
    <property type="entry name" value="Glyco_hydro_3_AS"/>
</dbReference>
<keyword evidence="8" id="KW-1185">Reference proteome</keyword>
<evidence type="ECO:0000256" key="3">
    <source>
        <dbReference type="ARBA" id="ARBA00012663"/>
    </source>
</evidence>
<dbReference type="SUPFAM" id="SSF51445">
    <property type="entry name" value="(Trans)glycosidases"/>
    <property type="match status" value="1"/>
</dbReference>
<reference evidence="7 8" key="1">
    <citation type="submission" date="2018-06" db="EMBL/GenBank/DDBJ databases">
        <title>Spongiibacterium sp. HME9304 Genome sequencing and assembly.</title>
        <authorList>
            <person name="Kang H."/>
            <person name="Kim H."/>
            <person name="Joh K."/>
        </authorList>
    </citation>
    <scope>NUCLEOTIDE SEQUENCE [LARGE SCALE GENOMIC DNA]</scope>
    <source>
        <strain evidence="7 8">HME9304</strain>
    </source>
</reference>
<dbReference type="InterPro" id="IPR036962">
    <property type="entry name" value="Glyco_hydro_3_N_sf"/>
</dbReference>
<evidence type="ECO:0000256" key="2">
    <source>
        <dbReference type="ARBA" id="ARBA00005336"/>
    </source>
</evidence>
<accession>A0A2Z4LNG3</accession>
<name>A0A2Z4LNG3_9FLAO</name>
<dbReference type="KEGG" id="spon:HME9304_00288"/>
<feature type="domain" description="Glycoside hydrolase family 3 N-terminal" evidence="6">
    <location>
        <begin position="19"/>
        <end position="348"/>
    </location>
</feature>
<dbReference type="EMBL" id="CP030104">
    <property type="protein sequence ID" value="AWX43300.1"/>
    <property type="molecule type" value="Genomic_DNA"/>
</dbReference>
<dbReference type="AlphaFoldDB" id="A0A2Z4LNG3"/>
<evidence type="ECO:0000313" key="7">
    <source>
        <dbReference type="EMBL" id="AWX43300.1"/>
    </source>
</evidence>
<comment type="catalytic activity">
    <reaction evidence="1">
        <text>Hydrolysis of terminal non-reducing N-acetyl-D-hexosamine residues in N-acetyl-beta-D-hexosaminides.</text>
        <dbReference type="EC" id="3.2.1.52"/>
    </reaction>
</comment>
<dbReference type="InterPro" id="IPR001764">
    <property type="entry name" value="Glyco_hydro_3_N"/>
</dbReference>
<dbReference type="PANTHER" id="PTHR30480:SF13">
    <property type="entry name" value="BETA-HEXOSAMINIDASE"/>
    <property type="match status" value="1"/>
</dbReference>
<dbReference type="GO" id="GO:0005975">
    <property type="term" value="P:carbohydrate metabolic process"/>
    <property type="evidence" value="ECO:0007669"/>
    <property type="project" value="InterPro"/>
</dbReference>
<evidence type="ECO:0000256" key="5">
    <source>
        <dbReference type="ARBA" id="ARBA00023295"/>
    </source>
</evidence>
<sequence>MKAMSNKLLPYKTAREKLTIKQKVGQLFMPAVFINDSEEEIIKIESLIRTNTIGAICFFHSRASAATNFEGKKDVIYNENSYERLKQLIKRYQKAADIPLLVAIDAEWGLAMRIENTNQYPYAITLGSIQEDNELIHEVGRQIALDCIKAGIHWNLAPVVDINNNPKNPVIGYRAFGDDKNEVTAKAEAYINGMKSVGVLNAIKHFPGHGDTDTDSHLGLPVIHKSRQELFENELYPYNKLIKKGVDAVMVGHLSVPGLDNSGNPSTTSPKIITDLLRNELNFEGVIISDALNMHAVSKKYSQNGALEANAFAAGMDMMCFSENSEEGIAKILSTASEHNIECSFRRLWKLKEKIFFEVNGKADLKCKSTSELNRKIASKCITELYGEPNNIKDFNKTHFLNLSIENHSKNFFSSEIESEYGKKRLTLNNLTIDEVKTKASQHQHIVLALFPPSVKPKNHFGFPRKLLDIIRSLIAQKNILIYLFGNPYVLDELGLKPDSNAVVIYQDFIEFQQEAFSHFSEKIQALGKLPITLKTFEA</sequence>
<keyword evidence="5 7" id="KW-0326">Glycosidase</keyword>
<protein>
    <recommendedName>
        <fullName evidence="3">beta-N-acetylhexosaminidase</fullName>
        <ecNumber evidence="3">3.2.1.52</ecNumber>
    </recommendedName>
</protein>
<dbReference type="EC" id="3.2.1.52" evidence="3"/>
<evidence type="ECO:0000313" key="8">
    <source>
        <dbReference type="Proteomes" id="UP000248536"/>
    </source>
</evidence>
<evidence type="ECO:0000256" key="4">
    <source>
        <dbReference type="ARBA" id="ARBA00022801"/>
    </source>
</evidence>
<dbReference type="InterPro" id="IPR017853">
    <property type="entry name" value="GH"/>
</dbReference>
<proteinExistence type="inferred from homology"/>
<dbReference type="GO" id="GO:0009254">
    <property type="term" value="P:peptidoglycan turnover"/>
    <property type="evidence" value="ECO:0007669"/>
    <property type="project" value="TreeGrafter"/>
</dbReference>
<keyword evidence="4 7" id="KW-0378">Hydrolase</keyword>
<organism evidence="7 8">
    <name type="scientific">Flagellimonas maritima</name>
    <dbReference type="NCBI Taxonomy" id="1383885"/>
    <lineage>
        <taxon>Bacteria</taxon>
        <taxon>Pseudomonadati</taxon>
        <taxon>Bacteroidota</taxon>
        <taxon>Flavobacteriia</taxon>
        <taxon>Flavobacteriales</taxon>
        <taxon>Flavobacteriaceae</taxon>
        <taxon>Flagellimonas</taxon>
    </lineage>
</organism>
<dbReference type="Proteomes" id="UP000248536">
    <property type="component" value="Chromosome"/>
</dbReference>
<dbReference type="PROSITE" id="PS00775">
    <property type="entry name" value="GLYCOSYL_HYDROL_F3"/>
    <property type="match status" value="1"/>
</dbReference>
<gene>
    <name evidence="7" type="primary">nagZ</name>
    <name evidence="7" type="ORF">HME9304_00288</name>
</gene>
<dbReference type="PANTHER" id="PTHR30480">
    <property type="entry name" value="BETA-HEXOSAMINIDASE-RELATED"/>
    <property type="match status" value="1"/>
</dbReference>
<dbReference type="GO" id="GO:0004563">
    <property type="term" value="F:beta-N-acetylhexosaminidase activity"/>
    <property type="evidence" value="ECO:0007669"/>
    <property type="project" value="UniProtKB-EC"/>
</dbReference>
<evidence type="ECO:0000256" key="1">
    <source>
        <dbReference type="ARBA" id="ARBA00001231"/>
    </source>
</evidence>
<comment type="similarity">
    <text evidence="2">Belongs to the glycosyl hydrolase 3 family.</text>
</comment>